<comment type="caution">
    <text evidence="1">The sequence shown here is derived from an EMBL/GenBank/DDBJ whole genome shotgun (WGS) entry which is preliminary data.</text>
</comment>
<evidence type="ECO:0000313" key="2">
    <source>
        <dbReference type="Proteomes" id="UP000287651"/>
    </source>
</evidence>
<dbReference type="Proteomes" id="UP000287651">
    <property type="component" value="Unassembled WGS sequence"/>
</dbReference>
<organism evidence="1 2">
    <name type="scientific">Ensete ventricosum</name>
    <name type="common">Abyssinian banana</name>
    <name type="synonym">Musa ensete</name>
    <dbReference type="NCBI Taxonomy" id="4639"/>
    <lineage>
        <taxon>Eukaryota</taxon>
        <taxon>Viridiplantae</taxon>
        <taxon>Streptophyta</taxon>
        <taxon>Embryophyta</taxon>
        <taxon>Tracheophyta</taxon>
        <taxon>Spermatophyta</taxon>
        <taxon>Magnoliopsida</taxon>
        <taxon>Liliopsida</taxon>
        <taxon>Zingiberales</taxon>
        <taxon>Musaceae</taxon>
        <taxon>Ensete</taxon>
    </lineage>
</organism>
<dbReference type="InterPro" id="IPR045464">
    <property type="entry name" value="Hrt3/FBXO9_C"/>
</dbReference>
<dbReference type="Pfam" id="PF19270">
    <property type="entry name" value="FBO_C"/>
    <property type="match status" value="1"/>
</dbReference>
<sequence length="56" mass="6714">MKASGTETNYRIVQSLYDGSWRKMWVWRPRIRNDGNPLTFHHEHVTINILIDWGCL</sequence>
<protein>
    <submittedName>
        <fullName evidence="1">Uncharacterized protein</fullName>
    </submittedName>
</protein>
<gene>
    <name evidence="1" type="ORF">B296_00009836</name>
</gene>
<dbReference type="EMBL" id="AMZH03000921">
    <property type="protein sequence ID" value="RRT81394.1"/>
    <property type="molecule type" value="Genomic_DNA"/>
</dbReference>
<reference evidence="1 2" key="1">
    <citation type="journal article" date="2014" name="Agronomy (Basel)">
        <title>A Draft Genome Sequence for Ensete ventricosum, the Drought-Tolerant Tree Against Hunger.</title>
        <authorList>
            <person name="Harrison J."/>
            <person name="Moore K.A."/>
            <person name="Paszkiewicz K."/>
            <person name="Jones T."/>
            <person name="Grant M."/>
            <person name="Ambacheew D."/>
            <person name="Muzemil S."/>
            <person name="Studholme D.J."/>
        </authorList>
    </citation>
    <scope>NUCLEOTIDE SEQUENCE [LARGE SCALE GENOMIC DNA]</scope>
</reference>
<accession>A0A427AYP7</accession>
<dbReference type="AlphaFoldDB" id="A0A427AYP7"/>
<name>A0A427AYP7_ENSVE</name>
<evidence type="ECO:0000313" key="1">
    <source>
        <dbReference type="EMBL" id="RRT81394.1"/>
    </source>
</evidence>
<proteinExistence type="predicted"/>